<keyword evidence="2" id="KW-0472">Membrane</keyword>
<feature type="transmembrane region" description="Helical" evidence="2">
    <location>
        <begin position="413"/>
        <end position="435"/>
    </location>
</feature>
<keyword evidence="2" id="KW-1133">Transmembrane helix</keyword>
<feature type="transmembrane region" description="Helical" evidence="2">
    <location>
        <begin position="162"/>
        <end position="184"/>
    </location>
</feature>
<proteinExistence type="predicted"/>
<name>I0IBI7_PHYMF</name>
<dbReference type="EMBL" id="AP012338">
    <property type="protein sequence ID" value="BAM02625.1"/>
    <property type="molecule type" value="Genomic_DNA"/>
</dbReference>
<evidence type="ECO:0000256" key="1">
    <source>
        <dbReference type="SAM" id="MobiDB-lite"/>
    </source>
</evidence>
<gene>
    <name evidence="3" type="ordered locus">PSMK_04660</name>
</gene>
<feature type="transmembrane region" description="Helical" evidence="2">
    <location>
        <begin position="323"/>
        <end position="339"/>
    </location>
</feature>
<feature type="transmembrane region" description="Helical" evidence="2">
    <location>
        <begin position="221"/>
        <end position="251"/>
    </location>
</feature>
<protein>
    <submittedName>
        <fullName evidence="3">Uncharacterized protein</fullName>
    </submittedName>
</protein>
<feature type="transmembrane region" description="Helical" evidence="2">
    <location>
        <begin position="373"/>
        <end position="393"/>
    </location>
</feature>
<sequence length="639" mass="64181">MASSTHPPPRQPDRAFPVAAFAGPRPAPRSRRWSIAAAALLLAAAVPVLAVRLAWSNPTVDAAEYARLAPAAEAGRGFGQHRREADAYDALLGLVGEPDPAAAAAGDPAPRGLAAGRRVSAAAGGLLVVLAGGFAWRVVAAGTRRRGAGGPPGSGAEGHPRAAAAVAASLAVAGTGLCLPLVHFSGLLSPVMAANAALLAAAALAWHAAAGPPGRSLGPPAAAGAAALTLAACSLSPTVAAAAAGLIAWAVPAVALRLRDQPDDHRRFRDAVTSVLLLLLVLTAGLALHYAAAGSPFAELLREPPFVPDGVLGEGPLRLLAERLGWVLPAAAASLALLLRARPAAGLLLAAIAAAALLGASVGGSGAEAELVPAYWAALLGLAIGAGVLLPWVHRHAAGFFQAVAERLGMYAAAPAVGRTLATLALAALVVWGGYRSPAYYLTAAVLRDGVERGPYARMDFAAAAPALRAVLREGDAVATSAPDATRLHLGRADVLLSRGRLAAAIALADAGAGVATPAEGSDAGFALIDPASGLPVVGSVEGLRSLLRERPSGLLIVERIEWMEPGGLPLPVAREIEERAIRVALPTRSGLYAFRWSEPVETAAAPAEAPGPDRPMGTLLPGPAASEEGPAAAFPSNR</sequence>
<feature type="transmembrane region" description="Helical" evidence="2">
    <location>
        <begin position="191"/>
        <end position="209"/>
    </location>
</feature>
<keyword evidence="2" id="KW-0812">Transmembrane</keyword>
<evidence type="ECO:0000313" key="4">
    <source>
        <dbReference type="Proteomes" id="UP000007881"/>
    </source>
</evidence>
<keyword evidence="4" id="KW-1185">Reference proteome</keyword>
<dbReference type="KEGG" id="phm:PSMK_04660"/>
<dbReference type="AlphaFoldDB" id="I0IBI7"/>
<dbReference type="STRING" id="1142394.PSMK_04660"/>
<feature type="transmembrane region" description="Helical" evidence="2">
    <location>
        <begin position="33"/>
        <end position="55"/>
    </location>
</feature>
<evidence type="ECO:0000313" key="3">
    <source>
        <dbReference type="EMBL" id="BAM02625.1"/>
    </source>
</evidence>
<dbReference type="Proteomes" id="UP000007881">
    <property type="component" value="Chromosome"/>
</dbReference>
<organism evidence="3 4">
    <name type="scientific">Phycisphaera mikurensis (strain NBRC 102666 / KCTC 22515 / FYK2301M01)</name>
    <dbReference type="NCBI Taxonomy" id="1142394"/>
    <lineage>
        <taxon>Bacteria</taxon>
        <taxon>Pseudomonadati</taxon>
        <taxon>Planctomycetota</taxon>
        <taxon>Phycisphaerae</taxon>
        <taxon>Phycisphaerales</taxon>
        <taxon>Phycisphaeraceae</taxon>
        <taxon>Phycisphaera</taxon>
    </lineage>
</organism>
<feature type="transmembrane region" description="Helical" evidence="2">
    <location>
        <begin position="271"/>
        <end position="292"/>
    </location>
</feature>
<accession>I0IBI7</accession>
<reference evidence="3 4" key="1">
    <citation type="submission" date="2012-02" db="EMBL/GenBank/DDBJ databases">
        <title>Complete genome sequence of Phycisphaera mikurensis NBRC 102666.</title>
        <authorList>
            <person name="Ankai A."/>
            <person name="Hosoyama A."/>
            <person name="Terui Y."/>
            <person name="Sekine M."/>
            <person name="Fukai R."/>
            <person name="Kato Y."/>
            <person name="Nakamura S."/>
            <person name="Yamada-Narita S."/>
            <person name="Kawakoshi A."/>
            <person name="Fukunaga Y."/>
            <person name="Yamazaki S."/>
            <person name="Fujita N."/>
        </authorList>
    </citation>
    <scope>NUCLEOTIDE SEQUENCE [LARGE SCALE GENOMIC DNA]</scope>
    <source>
        <strain evidence="4">NBRC 102666 / KCTC 22515 / FYK2301M01</strain>
    </source>
</reference>
<feature type="compositionally biased region" description="Low complexity" evidence="1">
    <location>
        <begin position="622"/>
        <end position="639"/>
    </location>
</feature>
<feature type="region of interest" description="Disordered" evidence="1">
    <location>
        <begin position="603"/>
        <end position="639"/>
    </location>
</feature>
<feature type="transmembrane region" description="Helical" evidence="2">
    <location>
        <begin position="121"/>
        <end position="142"/>
    </location>
</feature>
<feature type="transmembrane region" description="Helical" evidence="2">
    <location>
        <begin position="346"/>
        <end position="367"/>
    </location>
</feature>
<dbReference type="HOGENOM" id="CLU_428166_0_0_0"/>
<evidence type="ECO:0000256" key="2">
    <source>
        <dbReference type="SAM" id="Phobius"/>
    </source>
</evidence>